<dbReference type="GO" id="GO:0005507">
    <property type="term" value="F:copper ion binding"/>
    <property type="evidence" value="ECO:0007669"/>
    <property type="project" value="InterPro"/>
</dbReference>
<dbReference type="PROSITE" id="PS50846">
    <property type="entry name" value="HMA_2"/>
    <property type="match status" value="1"/>
</dbReference>
<evidence type="ECO:0000256" key="5">
    <source>
        <dbReference type="ARBA" id="ARBA00022490"/>
    </source>
</evidence>
<keyword evidence="5" id="KW-0963">Cytoplasm</keyword>
<name>A0A0D2FPV1_9EURO</name>
<dbReference type="FunFam" id="3.30.70.100:FF:000038">
    <property type="entry name" value="Superoxide dismutase 1 copper chaperone"/>
    <property type="match status" value="1"/>
</dbReference>
<comment type="similarity">
    <text evidence="3">Belongs to the CCS1 family.</text>
</comment>
<evidence type="ECO:0000256" key="9">
    <source>
        <dbReference type="ARBA" id="ARBA00032899"/>
    </source>
</evidence>
<dbReference type="OrthoDB" id="666972at2759"/>
<keyword evidence="7" id="KW-1015">Disulfide bond</keyword>
<dbReference type="RefSeq" id="XP_013271368.1">
    <property type="nucleotide sequence ID" value="XM_013415914.1"/>
</dbReference>
<dbReference type="InterPro" id="IPR006121">
    <property type="entry name" value="HMA_dom"/>
</dbReference>
<gene>
    <name evidence="11" type="ORF">Z518_07786</name>
</gene>
<organism evidence="11 12">
    <name type="scientific">Rhinocladiella mackenziei CBS 650.93</name>
    <dbReference type="NCBI Taxonomy" id="1442369"/>
    <lineage>
        <taxon>Eukaryota</taxon>
        <taxon>Fungi</taxon>
        <taxon>Dikarya</taxon>
        <taxon>Ascomycota</taxon>
        <taxon>Pezizomycotina</taxon>
        <taxon>Eurotiomycetes</taxon>
        <taxon>Chaetothyriomycetidae</taxon>
        <taxon>Chaetothyriales</taxon>
        <taxon>Herpotrichiellaceae</taxon>
        <taxon>Rhinocladiella</taxon>
    </lineage>
</organism>
<dbReference type="Gene3D" id="3.30.70.100">
    <property type="match status" value="1"/>
</dbReference>
<dbReference type="InterPro" id="IPR024134">
    <property type="entry name" value="SOD_Cu/Zn_/chaperone"/>
</dbReference>
<evidence type="ECO:0000256" key="2">
    <source>
        <dbReference type="ARBA" id="ARBA00004496"/>
    </source>
</evidence>
<keyword evidence="6" id="KW-0479">Metal-binding</keyword>
<dbReference type="InterPro" id="IPR036423">
    <property type="entry name" value="SOD-like_Cu/Zn_dom_sf"/>
</dbReference>
<evidence type="ECO:0000256" key="7">
    <source>
        <dbReference type="ARBA" id="ARBA00023157"/>
    </source>
</evidence>
<dbReference type="STRING" id="1442369.A0A0D2FPV1"/>
<evidence type="ECO:0000256" key="3">
    <source>
        <dbReference type="ARBA" id="ARBA00010636"/>
    </source>
</evidence>
<comment type="similarity">
    <text evidence="8">In the C-terminal section; belongs to the Cu-Zn superoxide dismutase family.</text>
</comment>
<keyword evidence="12" id="KW-1185">Reference proteome</keyword>
<reference evidence="11 12" key="1">
    <citation type="submission" date="2015-01" db="EMBL/GenBank/DDBJ databases">
        <title>The Genome Sequence of Rhinocladiella mackenzie CBS 650.93.</title>
        <authorList>
            <consortium name="The Broad Institute Genomics Platform"/>
            <person name="Cuomo C."/>
            <person name="de Hoog S."/>
            <person name="Gorbushina A."/>
            <person name="Stielow B."/>
            <person name="Teixiera M."/>
            <person name="Abouelleil A."/>
            <person name="Chapman S.B."/>
            <person name="Priest M."/>
            <person name="Young S.K."/>
            <person name="Wortman J."/>
            <person name="Nusbaum C."/>
            <person name="Birren B."/>
        </authorList>
    </citation>
    <scope>NUCLEOTIDE SEQUENCE [LARGE SCALE GENOMIC DNA]</scope>
    <source>
        <strain evidence="11 12">CBS 650.93</strain>
    </source>
</reference>
<protein>
    <recommendedName>
        <fullName evidence="4">Superoxide dismutase 1 copper chaperone</fullName>
    </recommendedName>
    <alternativeName>
        <fullName evidence="9">Superoxide dismutase copper chaperone</fullName>
    </alternativeName>
</protein>
<dbReference type="InterPro" id="IPR001424">
    <property type="entry name" value="SOD_Cu_Zn_dom"/>
</dbReference>
<dbReference type="VEuPathDB" id="FungiDB:Z518_07786"/>
<dbReference type="HOGENOM" id="CLU_056632_0_0_1"/>
<comment type="subcellular location">
    <subcellularLocation>
        <location evidence="2">Cytoplasm</location>
    </subcellularLocation>
</comment>
<dbReference type="PANTHER" id="PTHR10003">
    <property type="entry name" value="SUPEROXIDE DISMUTASE CU-ZN -RELATED"/>
    <property type="match status" value="1"/>
</dbReference>
<dbReference type="GeneID" id="25295857"/>
<comment type="cofactor">
    <cofactor evidence="1">
        <name>Cu(2+)</name>
        <dbReference type="ChEBI" id="CHEBI:29036"/>
    </cofactor>
</comment>
<evidence type="ECO:0000256" key="8">
    <source>
        <dbReference type="ARBA" id="ARBA00025798"/>
    </source>
</evidence>
<evidence type="ECO:0000256" key="4">
    <source>
        <dbReference type="ARBA" id="ARBA00016103"/>
    </source>
</evidence>
<dbReference type="InterPro" id="IPR036163">
    <property type="entry name" value="HMA_dom_sf"/>
</dbReference>
<proteinExistence type="inferred from homology"/>
<feature type="domain" description="HMA" evidence="10">
    <location>
        <begin position="8"/>
        <end position="71"/>
    </location>
</feature>
<dbReference type="Gene3D" id="2.60.40.200">
    <property type="entry name" value="Superoxide dismutase, copper/zinc binding domain"/>
    <property type="match status" value="1"/>
</dbReference>
<evidence type="ECO:0000313" key="12">
    <source>
        <dbReference type="Proteomes" id="UP000053617"/>
    </source>
</evidence>
<evidence type="ECO:0000259" key="10">
    <source>
        <dbReference type="PROSITE" id="PS50846"/>
    </source>
</evidence>
<dbReference type="GO" id="GO:0005737">
    <property type="term" value="C:cytoplasm"/>
    <property type="evidence" value="ECO:0007669"/>
    <property type="project" value="UniProtKB-SubCell"/>
</dbReference>
<dbReference type="CDD" id="cd00371">
    <property type="entry name" value="HMA"/>
    <property type="match status" value="1"/>
</dbReference>
<dbReference type="SUPFAM" id="SSF49329">
    <property type="entry name" value="Cu,Zn superoxide dismutase-like"/>
    <property type="match status" value="1"/>
</dbReference>
<evidence type="ECO:0000313" key="11">
    <source>
        <dbReference type="EMBL" id="KIX04232.1"/>
    </source>
</evidence>
<dbReference type="GO" id="GO:0006801">
    <property type="term" value="P:superoxide metabolic process"/>
    <property type="evidence" value="ECO:0007669"/>
    <property type="project" value="InterPro"/>
</dbReference>
<dbReference type="AlphaFoldDB" id="A0A0D2FPV1"/>
<dbReference type="EMBL" id="KN847479">
    <property type="protein sequence ID" value="KIX04232.1"/>
    <property type="molecule type" value="Genomic_DNA"/>
</dbReference>
<sequence>MGSIGIQPFQTTFAVPLHCESCVKDVSGILEKVEGITKIEANLKDQLFYIEGTAAPSSIVSAIESTGRDAILRGSGKSNSAGVCILETHAKAVSDPVRGLARMVQVSDNHTLVDLTLRGVSPGTYHATVRETGDISRGAASTGGIWEAIKALAGSFSQPRGVFGTVQVGRDGRGSAFLDRPVSIWEIIGRSMVVSKQQEGAFQTEDPDTLVGVIARSAGVWDNDKTVCSCSGKTSVWCGLFRMQQLFGSTR</sequence>
<dbReference type="Pfam" id="PF00403">
    <property type="entry name" value="HMA"/>
    <property type="match status" value="1"/>
</dbReference>
<dbReference type="Pfam" id="PF00080">
    <property type="entry name" value="Sod_Cu"/>
    <property type="match status" value="1"/>
</dbReference>
<accession>A0A0D2FPV1</accession>
<evidence type="ECO:0000256" key="1">
    <source>
        <dbReference type="ARBA" id="ARBA00001973"/>
    </source>
</evidence>
<dbReference type="Proteomes" id="UP000053617">
    <property type="component" value="Unassembled WGS sequence"/>
</dbReference>
<dbReference type="FunFam" id="2.60.40.200:FF:000009">
    <property type="entry name" value="Superoxide dismutase 1 copper chaperone"/>
    <property type="match status" value="1"/>
</dbReference>
<evidence type="ECO:0000256" key="6">
    <source>
        <dbReference type="ARBA" id="ARBA00022723"/>
    </source>
</evidence>
<dbReference type="SUPFAM" id="SSF55008">
    <property type="entry name" value="HMA, heavy metal-associated domain"/>
    <property type="match status" value="1"/>
</dbReference>